<name>A0AAD9HES6_9PEZI</name>
<dbReference type="EMBL" id="MU842893">
    <property type="protein sequence ID" value="KAK2027548.1"/>
    <property type="molecule type" value="Genomic_DNA"/>
</dbReference>
<organism evidence="1 2">
    <name type="scientific">Colletotrichum zoysiae</name>
    <dbReference type="NCBI Taxonomy" id="1216348"/>
    <lineage>
        <taxon>Eukaryota</taxon>
        <taxon>Fungi</taxon>
        <taxon>Dikarya</taxon>
        <taxon>Ascomycota</taxon>
        <taxon>Pezizomycotina</taxon>
        <taxon>Sordariomycetes</taxon>
        <taxon>Hypocreomycetidae</taxon>
        <taxon>Glomerellales</taxon>
        <taxon>Glomerellaceae</taxon>
        <taxon>Colletotrichum</taxon>
        <taxon>Colletotrichum graminicola species complex</taxon>
    </lineage>
</organism>
<comment type="caution">
    <text evidence="1">The sequence shown here is derived from an EMBL/GenBank/DDBJ whole genome shotgun (WGS) entry which is preliminary data.</text>
</comment>
<proteinExistence type="predicted"/>
<accession>A0AAD9HES6</accession>
<protein>
    <submittedName>
        <fullName evidence="1">Uncharacterized protein</fullName>
    </submittedName>
</protein>
<keyword evidence="2" id="KW-1185">Reference proteome</keyword>
<evidence type="ECO:0000313" key="2">
    <source>
        <dbReference type="Proteomes" id="UP001232148"/>
    </source>
</evidence>
<sequence>MSRSETTRSPLLSQPVRVAAARLRGVLRSVAQRYRSNSSIPQLCSLLHLGLGQCGGLAHCGPSVTATSKQ</sequence>
<dbReference type="AlphaFoldDB" id="A0AAD9HES6"/>
<gene>
    <name evidence="1" type="ORF">LX32DRAFT_435881</name>
</gene>
<reference evidence="1" key="1">
    <citation type="submission" date="2021-06" db="EMBL/GenBank/DDBJ databases">
        <title>Comparative genomics, transcriptomics and evolutionary studies reveal genomic signatures of adaptation to plant cell wall in hemibiotrophic fungi.</title>
        <authorList>
            <consortium name="DOE Joint Genome Institute"/>
            <person name="Baroncelli R."/>
            <person name="Diaz J.F."/>
            <person name="Benocci T."/>
            <person name="Peng M."/>
            <person name="Battaglia E."/>
            <person name="Haridas S."/>
            <person name="Andreopoulos W."/>
            <person name="Labutti K."/>
            <person name="Pangilinan J."/>
            <person name="Floch G.L."/>
            <person name="Makela M.R."/>
            <person name="Henrissat B."/>
            <person name="Grigoriev I.V."/>
            <person name="Crouch J.A."/>
            <person name="De Vries R.P."/>
            <person name="Sukno S.A."/>
            <person name="Thon M.R."/>
        </authorList>
    </citation>
    <scope>NUCLEOTIDE SEQUENCE</scope>
    <source>
        <strain evidence="1">MAFF235873</strain>
    </source>
</reference>
<evidence type="ECO:0000313" key="1">
    <source>
        <dbReference type="EMBL" id="KAK2027548.1"/>
    </source>
</evidence>
<dbReference type="Proteomes" id="UP001232148">
    <property type="component" value="Unassembled WGS sequence"/>
</dbReference>